<proteinExistence type="inferred from homology"/>
<accession>A0A178VUT5</accession>
<feature type="compositionally biased region" description="Low complexity" evidence="2">
    <location>
        <begin position="21"/>
        <end position="42"/>
    </location>
</feature>
<gene>
    <name evidence="3" type="ordered locus">AXX17_At2g16220</name>
</gene>
<dbReference type="ExpressionAtlas" id="A0A178VUT5">
    <property type="expression patterns" value="baseline and differential"/>
</dbReference>
<dbReference type="PANTHER" id="PTHR31807:SF31">
    <property type="entry name" value="QWRF MOTIF PROTEIN (DUF566)-RELATED"/>
    <property type="match status" value="1"/>
</dbReference>
<dbReference type="InterPro" id="IPR007573">
    <property type="entry name" value="QWRF"/>
</dbReference>
<name>A0A178VUT5_ARATH</name>
<sequence>MKSCEHELLKTRRGKSREVSSRFLSSPSASSSPNRRNSTSNSSRDDQNNNGVKGHLGLKKHDRMSDGTRVCFGLPNQSSIEVDTKENRMPSPWINDEDNVILPGRFSVDECALYRASSRRNSCSLLYESFNDETDSELSDVSCASSLSTNRSSRNHKPGIKVSSKYLHDLTAKPSKGNNKTKLRSQDDSQRTNSSKGIENRLQRNNSVSRYGSSMSQWALSPGRSLDTQAVTVPSSKLKPPRGKGVGKLINLGFDFFRSKNKSSPFTSPLKPKTCDTESAHQLKLMNNRLLQWRFVNARACDVNKNVASQEKNQLLCAWDTLIKLNNLVLQERIKLQKKNLEMKLNYVFLSQVKHLEAWEDMEIQHLSSLSIIRDSLHSVLSRLPLKEGAKVNLESAVSIIKNAEAVTDAIISTVDDYAPTMEGIVPLASQLAEVVVQEKLMLEKCHDLLRMISELEMQERSLKCCFLIQHKQTFDTNLLKH</sequence>
<comment type="similarity">
    <text evidence="1">Belongs to the QWRF family.</text>
</comment>
<protein>
    <submittedName>
        <fullName evidence="3">QWRF3</fullName>
    </submittedName>
</protein>
<evidence type="ECO:0000256" key="1">
    <source>
        <dbReference type="ARBA" id="ARBA00010016"/>
    </source>
</evidence>
<dbReference type="EMBL" id="LUHQ01000002">
    <property type="protein sequence ID" value="OAP10167.1"/>
    <property type="molecule type" value="Genomic_DNA"/>
</dbReference>
<dbReference type="AlphaFoldDB" id="A0A178VUT5"/>
<feature type="compositionally biased region" description="Basic and acidic residues" evidence="2">
    <location>
        <begin position="1"/>
        <end position="20"/>
    </location>
</feature>
<dbReference type="PANTHER" id="PTHR31807">
    <property type="entry name" value="AUGMIN FAMILY MEMBER"/>
    <property type="match status" value="1"/>
</dbReference>
<feature type="region of interest" description="Disordered" evidence="2">
    <location>
        <begin position="147"/>
        <end position="226"/>
    </location>
</feature>
<evidence type="ECO:0000256" key="2">
    <source>
        <dbReference type="SAM" id="MobiDB-lite"/>
    </source>
</evidence>
<comment type="caution">
    <text evidence="3">The sequence shown here is derived from an EMBL/GenBank/DDBJ whole genome shotgun (WGS) entry which is preliminary data.</text>
</comment>
<evidence type="ECO:0000313" key="3">
    <source>
        <dbReference type="EMBL" id="OAP10167.1"/>
    </source>
</evidence>
<evidence type="ECO:0000313" key="4">
    <source>
        <dbReference type="Proteomes" id="UP000078284"/>
    </source>
</evidence>
<dbReference type="Proteomes" id="UP000078284">
    <property type="component" value="Chromosome 2"/>
</dbReference>
<organism evidence="3 4">
    <name type="scientific">Arabidopsis thaliana</name>
    <name type="common">Mouse-ear cress</name>
    <dbReference type="NCBI Taxonomy" id="3702"/>
    <lineage>
        <taxon>Eukaryota</taxon>
        <taxon>Viridiplantae</taxon>
        <taxon>Streptophyta</taxon>
        <taxon>Embryophyta</taxon>
        <taxon>Tracheophyta</taxon>
        <taxon>Spermatophyta</taxon>
        <taxon>Magnoliopsida</taxon>
        <taxon>eudicotyledons</taxon>
        <taxon>Gunneridae</taxon>
        <taxon>Pentapetalae</taxon>
        <taxon>rosids</taxon>
        <taxon>malvids</taxon>
        <taxon>Brassicales</taxon>
        <taxon>Brassicaceae</taxon>
        <taxon>Camelineae</taxon>
        <taxon>Arabidopsis</taxon>
    </lineage>
</organism>
<reference evidence="4" key="1">
    <citation type="journal article" date="2016" name="Proc. Natl. Acad. Sci. U.S.A.">
        <title>Chromosome-level assembly of Arabidopsis thaliana Ler reveals the extent of translocation and inversion polymorphisms.</title>
        <authorList>
            <person name="Zapata L."/>
            <person name="Ding J."/>
            <person name="Willing E.M."/>
            <person name="Hartwig B."/>
            <person name="Bezdan D."/>
            <person name="Jiao W.B."/>
            <person name="Patel V."/>
            <person name="Velikkakam James G."/>
            <person name="Koornneef M."/>
            <person name="Ossowski S."/>
            <person name="Schneeberger K."/>
        </authorList>
    </citation>
    <scope>NUCLEOTIDE SEQUENCE [LARGE SCALE GENOMIC DNA]</scope>
    <source>
        <strain evidence="4">cv. Landsberg erecta</strain>
    </source>
</reference>
<feature type="compositionally biased region" description="Polar residues" evidence="2">
    <location>
        <begin position="191"/>
        <end position="219"/>
    </location>
</feature>
<dbReference type="Pfam" id="PF04484">
    <property type="entry name" value="QWRF"/>
    <property type="match status" value="1"/>
</dbReference>
<feature type="region of interest" description="Disordered" evidence="2">
    <location>
        <begin position="1"/>
        <end position="60"/>
    </location>
</feature>